<proteinExistence type="predicted"/>
<keyword evidence="1" id="KW-0472">Membrane</keyword>
<feature type="transmembrane region" description="Helical" evidence="1">
    <location>
        <begin position="94"/>
        <end position="115"/>
    </location>
</feature>
<accession>A0A5J6Z5K8</accession>
<evidence type="ECO:0000256" key="1">
    <source>
        <dbReference type="SAM" id="Phobius"/>
    </source>
</evidence>
<dbReference type="Proteomes" id="UP000326711">
    <property type="component" value="Chromosome"/>
</dbReference>
<keyword evidence="1" id="KW-1133">Transmembrane helix</keyword>
<evidence type="ECO:0008006" key="4">
    <source>
        <dbReference type="Google" id="ProtNLM"/>
    </source>
</evidence>
<sequence>MTRYDEHPESHPQASPEDAALAALRAANPVPHAEELSSADMQRKEATLAAIFAGEDIQGEAKADVVDFAAARAAHPGTRASKPATQGRSWRGRWAGAVAAAVVLIAGAIAVPMLLPDSVTPRADASEILQRAGDAAGQRPSLIDVNVRGKNYQHRIDEDATGRISTTVQIDAAHVATTETTITKESGRELSTTLKEQATQFNNWNGKVLHDVADLNGGAGGVEQEGQGAEGGHTAREIVQKLTLPGVDGEIRQQLFDRLAGLEGNEVAVTPAVSAHSNDEVVTIERPSNGLSVSLLPSTGEVIAADGLVGEGVRTTIDAVGMLGCVSVIGHDGPGKVSLACADQNNVLRDLRWDNWNAPEATATGTAWLNDCDPSCAEDGVKPYPVKVTVSRQRDCGYNLNVYTQLEVTYLEAKPKYEQRTEKHEIGCVNEGN</sequence>
<keyword evidence="3" id="KW-1185">Reference proteome</keyword>
<dbReference type="EMBL" id="CP045032">
    <property type="protein sequence ID" value="QFQ01472.1"/>
    <property type="molecule type" value="Genomic_DNA"/>
</dbReference>
<dbReference type="KEGG" id="cuo:CUROG_00330"/>
<name>A0A5J6Z5K8_9CORY</name>
<dbReference type="OrthoDB" id="5149662at2"/>
<evidence type="ECO:0000313" key="2">
    <source>
        <dbReference type="EMBL" id="QFQ01472.1"/>
    </source>
</evidence>
<organism evidence="2 3">
    <name type="scientific">Corynebacterium urogenitale</name>
    <dbReference type="NCBI Taxonomy" id="2487892"/>
    <lineage>
        <taxon>Bacteria</taxon>
        <taxon>Bacillati</taxon>
        <taxon>Actinomycetota</taxon>
        <taxon>Actinomycetes</taxon>
        <taxon>Mycobacteriales</taxon>
        <taxon>Corynebacteriaceae</taxon>
        <taxon>Corynebacterium</taxon>
    </lineage>
</organism>
<reference evidence="3" key="1">
    <citation type="submission" date="2019-10" db="EMBL/GenBank/DDBJ databases">
        <title>Complete genome sequence of Corynebacterium urogenitalis DSM 108747, isolated from the genital tract of a cow.</title>
        <authorList>
            <person name="Ruckert C."/>
            <person name="Ballas P."/>
            <person name="Wagener K."/>
            <person name="Drillich M."/>
            <person name="Kaempfer P."/>
            <person name="Busse H.-J."/>
            <person name="Ehling-Schulz M."/>
        </authorList>
    </citation>
    <scope>NUCLEOTIDE SEQUENCE [LARGE SCALE GENOMIC DNA]</scope>
    <source>
        <strain evidence="3">LMM 1652</strain>
    </source>
</reference>
<dbReference type="AlphaFoldDB" id="A0A5J6Z5K8"/>
<evidence type="ECO:0000313" key="3">
    <source>
        <dbReference type="Proteomes" id="UP000326711"/>
    </source>
</evidence>
<keyword evidence="1" id="KW-0812">Transmembrane</keyword>
<dbReference type="RefSeq" id="WP_151901977.1">
    <property type="nucleotide sequence ID" value="NZ_CP045032.1"/>
</dbReference>
<protein>
    <recommendedName>
        <fullName evidence="4">Secreted protein</fullName>
    </recommendedName>
</protein>
<gene>
    <name evidence="2" type="ORF">CUROG_00330</name>
</gene>